<organism evidence="1 2">
    <name type="scientific">Streptomyces durbertensis</name>
    <dbReference type="NCBI Taxonomy" id="2448886"/>
    <lineage>
        <taxon>Bacteria</taxon>
        <taxon>Bacillati</taxon>
        <taxon>Actinomycetota</taxon>
        <taxon>Actinomycetes</taxon>
        <taxon>Kitasatosporales</taxon>
        <taxon>Streptomycetaceae</taxon>
        <taxon>Streptomyces</taxon>
    </lineage>
</organism>
<comment type="caution">
    <text evidence="1">The sequence shown here is derived from an EMBL/GenBank/DDBJ whole genome shotgun (WGS) entry which is preliminary data.</text>
</comment>
<protein>
    <submittedName>
        <fullName evidence="1">Uncharacterized protein</fullName>
    </submittedName>
</protein>
<dbReference type="EMBL" id="WMLF01000063">
    <property type="protein sequence ID" value="MBB1243260.1"/>
    <property type="molecule type" value="Genomic_DNA"/>
</dbReference>
<keyword evidence="2" id="KW-1185">Reference proteome</keyword>
<gene>
    <name evidence="1" type="ORF">GL263_06735</name>
</gene>
<accession>A0ABR6ED52</accession>
<reference evidence="2" key="1">
    <citation type="journal article" date="2020" name="Syst. Appl. Microbiol.">
        <title>Streptomyces alkaliterrae sp. nov., isolated from an alkaline soil, and emended descriptions of Streptomyces alkaliphilus, Streptomyces calidiresistens and Streptomyces durbertensis.</title>
        <authorList>
            <person name="Swiecimska M."/>
            <person name="Golinska P."/>
            <person name="Nouioui I."/>
            <person name="Wypij M."/>
            <person name="Rai M."/>
            <person name="Sangal V."/>
            <person name="Goodfellow M."/>
        </authorList>
    </citation>
    <scope>NUCLEOTIDE SEQUENCE [LARGE SCALE GENOMIC DNA]</scope>
    <source>
        <strain evidence="2">DSM 104538</strain>
    </source>
</reference>
<dbReference type="RefSeq" id="WP_182854662.1">
    <property type="nucleotide sequence ID" value="NZ_WMLF01000063.1"/>
</dbReference>
<evidence type="ECO:0000313" key="2">
    <source>
        <dbReference type="Proteomes" id="UP000766698"/>
    </source>
</evidence>
<sequence>MTASVIVTGVASTLLVVGPISEASATHGKEKTYTRSYKKTLDFYSKPLKRCVRTTLTGKVTFKHSILHKGKGGMPHRYRGVKVSDPKMETRVLTKCKGGKAATLTKAKLTQRWYESKKCKMDVAVTAGFPWSVAVTPTVECGKREAGTRSTTYSTKSKVYTQHNSGQPLYFTGQILLGMNSSKSLCLSGRPTVTAYIKNKSDSWAKTAKVCFEAPRK</sequence>
<proteinExistence type="predicted"/>
<name>A0ABR6ED52_9ACTN</name>
<evidence type="ECO:0000313" key="1">
    <source>
        <dbReference type="EMBL" id="MBB1243260.1"/>
    </source>
</evidence>
<dbReference type="Proteomes" id="UP000766698">
    <property type="component" value="Unassembled WGS sequence"/>
</dbReference>